<keyword evidence="4 11" id="KW-0808">Transferase</keyword>
<proteinExistence type="inferred from homology"/>
<dbReference type="NCBIfam" id="TIGR00546">
    <property type="entry name" value="lnt"/>
    <property type="match status" value="1"/>
</dbReference>
<evidence type="ECO:0000256" key="9">
    <source>
        <dbReference type="SAM" id="Phobius"/>
    </source>
</evidence>
<reference evidence="11" key="2">
    <citation type="submission" date="2013-09" db="EMBL/GenBank/DDBJ databases">
        <title>Draft genome sequence of Alistipes putredinis (DSM 17216).</title>
        <authorList>
            <person name="Sudarsanam P."/>
            <person name="Ley R."/>
            <person name="Guruge J."/>
            <person name="Turnbaugh P.J."/>
            <person name="Mahowald M."/>
            <person name="Liep D."/>
            <person name="Gordon J."/>
        </authorList>
    </citation>
    <scope>NUCLEOTIDE SEQUENCE</scope>
    <source>
        <strain evidence="11">DSM 17216</strain>
    </source>
</reference>
<keyword evidence="12" id="KW-1185">Reference proteome</keyword>
<evidence type="ECO:0000256" key="2">
    <source>
        <dbReference type="ARBA" id="ARBA00010065"/>
    </source>
</evidence>
<comment type="caution">
    <text evidence="11">The sequence shown here is derived from an EMBL/GenBank/DDBJ whole genome shotgun (WGS) entry which is preliminary data.</text>
</comment>
<feature type="domain" description="CN hydrolase" evidence="10">
    <location>
        <begin position="122"/>
        <end position="386"/>
    </location>
</feature>
<reference evidence="11" key="1">
    <citation type="submission" date="2007-10" db="EMBL/GenBank/DDBJ databases">
        <authorList>
            <person name="Fulton L."/>
            <person name="Clifton S."/>
            <person name="Fulton B."/>
            <person name="Xu J."/>
            <person name="Minx P."/>
            <person name="Pepin K.H."/>
            <person name="Johnson M."/>
            <person name="Thiruvilangam P."/>
            <person name="Bhonagiri V."/>
            <person name="Nash W.E."/>
            <person name="Mardis E.R."/>
            <person name="Wilson R.K."/>
        </authorList>
    </citation>
    <scope>NUCLEOTIDE SEQUENCE [LARGE SCALE GENOMIC DNA]</scope>
    <source>
        <strain evidence="11">DSM 17216</strain>
    </source>
</reference>
<feature type="transmembrane region" description="Helical" evidence="9">
    <location>
        <begin position="87"/>
        <end position="109"/>
    </location>
</feature>
<comment type="similarity">
    <text evidence="2">Belongs to the CN hydrolase family. Apolipoprotein N-acyltransferase subfamily.</text>
</comment>
<sequence>MLFHTVSKKGPKALAYTLLVSGWIATEYWYTTGDFSWPWLLLGNGFSHEVWAVQWYEYTGIFGGTLWVLLSNILLYEAWRRRRDAKAWTWAGAVVLLPILVSLGIFWSYEAPDEGSVTVSVVQPNIDCYDKFAAGTEQMQERLLLSMIEEAPAGSDFIVLPETVWPYAYDERYLPQAPVVTKIREILREKSSGAMIVTGAETIVYYPPEEQTETARQNERGAFYDKFNSTLGIDTTACLPIHHKGRLVIGVESTPTWIFKALKFLVIDLGGTVGQLGVGEPGPAFVHNGVSVGTPICYEGLYGNFYGGFVREGARALLISSNDGWWGDTPGHKHLFSIARLRAVEHRRAIARSANTGTSGFIDTRGDVQQKLGWDRRGILTGEVELNSELTFYTRYGDYLGRISELLMGLCILYYIAYRIKKKNHLVK</sequence>
<evidence type="ECO:0000256" key="3">
    <source>
        <dbReference type="ARBA" id="ARBA00022475"/>
    </source>
</evidence>
<dbReference type="InterPro" id="IPR045378">
    <property type="entry name" value="LNT_N"/>
</dbReference>
<evidence type="ECO:0000313" key="12">
    <source>
        <dbReference type="Proteomes" id="UP000005819"/>
    </source>
</evidence>
<evidence type="ECO:0000256" key="8">
    <source>
        <dbReference type="ARBA" id="ARBA00023315"/>
    </source>
</evidence>
<dbReference type="CDD" id="cd07571">
    <property type="entry name" value="ALP_N-acyl_transferase"/>
    <property type="match status" value="1"/>
</dbReference>
<dbReference type="Pfam" id="PF00795">
    <property type="entry name" value="CN_hydrolase"/>
    <property type="match status" value="1"/>
</dbReference>
<dbReference type="GO" id="GO:0016410">
    <property type="term" value="F:N-acyltransferase activity"/>
    <property type="evidence" value="ECO:0007669"/>
    <property type="project" value="InterPro"/>
</dbReference>
<evidence type="ECO:0000256" key="4">
    <source>
        <dbReference type="ARBA" id="ARBA00022679"/>
    </source>
</evidence>
<dbReference type="InterPro" id="IPR004563">
    <property type="entry name" value="Apolipo_AcylTrfase"/>
</dbReference>
<dbReference type="PROSITE" id="PS50263">
    <property type="entry name" value="CN_HYDROLASE"/>
    <property type="match status" value="1"/>
</dbReference>
<evidence type="ECO:0000256" key="6">
    <source>
        <dbReference type="ARBA" id="ARBA00022989"/>
    </source>
</evidence>
<keyword evidence="3" id="KW-1003">Cell membrane</keyword>
<keyword evidence="6 9" id="KW-1133">Transmembrane helix</keyword>
<feature type="transmembrane region" description="Helical" evidence="9">
    <location>
        <begin position="12"/>
        <end position="30"/>
    </location>
</feature>
<evidence type="ECO:0000256" key="1">
    <source>
        <dbReference type="ARBA" id="ARBA00004651"/>
    </source>
</evidence>
<dbReference type="Pfam" id="PF20154">
    <property type="entry name" value="LNT_N"/>
    <property type="match status" value="1"/>
</dbReference>
<keyword evidence="5 9" id="KW-0812">Transmembrane</keyword>
<name>B0MYL3_9BACT</name>
<dbReference type="EC" id="2.3.1.-" evidence="11"/>
<evidence type="ECO:0000256" key="7">
    <source>
        <dbReference type="ARBA" id="ARBA00023136"/>
    </source>
</evidence>
<feature type="transmembrane region" description="Helical" evidence="9">
    <location>
        <begin position="399"/>
        <end position="418"/>
    </location>
</feature>
<dbReference type="Proteomes" id="UP000005819">
    <property type="component" value="Unassembled WGS sequence"/>
</dbReference>
<dbReference type="EMBL" id="ABFK02000020">
    <property type="protein sequence ID" value="EDS02700.1"/>
    <property type="molecule type" value="Genomic_DNA"/>
</dbReference>
<dbReference type="GO" id="GO:0042158">
    <property type="term" value="P:lipoprotein biosynthetic process"/>
    <property type="evidence" value="ECO:0007669"/>
    <property type="project" value="InterPro"/>
</dbReference>
<dbReference type="PANTHER" id="PTHR38686">
    <property type="entry name" value="APOLIPOPROTEIN N-ACYLTRANSFERASE"/>
    <property type="match status" value="1"/>
</dbReference>
<dbReference type="PANTHER" id="PTHR38686:SF1">
    <property type="entry name" value="APOLIPOPROTEIN N-ACYLTRANSFERASE"/>
    <property type="match status" value="1"/>
</dbReference>
<dbReference type="AlphaFoldDB" id="B0MYL3"/>
<dbReference type="InterPro" id="IPR003010">
    <property type="entry name" value="C-N_Hydrolase"/>
</dbReference>
<dbReference type="eggNOG" id="COG0815">
    <property type="taxonomic scope" value="Bacteria"/>
</dbReference>
<accession>B0MYL3</accession>
<dbReference type="HOGENOM" id="CLU_019563_1_2_10"/>
<protein>
    <submittedName>
        <fullName evidence="11">Apolipoprotein N-acyltransferase</fullName>
        <ecNumber evidence="11">2.3.1.-</ecNumber>
    </submittedName>
</protein>
<organism evidence="11 12">
    <name type="scientific">Alistipes putredinis DSM 17216</name>
    <dbReference type="NCBI Taxonomy" id="445970"/>
    <lineage>
        <taxon>Bacteria</taxon>
        <taxon>Pseudomonadati</taxon>
        <taxon>Bacteroidota</taxon>
        <taxon>Bacteroidia</taxon>
        <taxon>Bacteroidales</taxon>
        <taxon>Rikenellaceae</taxon>
        <taxon>Alistipes</taxon>
    </lineage>
</organism>
<dbReference type="GO" id="GO:0005886">
    <property type="term" value="C:plasma membrane"/>
    <property type="evidence" value="ECO:0007669"/>
    <property type="project" value="UniProtKB-SubCell"/>
</dbReference>
<keyword evidence="7 9" id="KW-0472">Membrane</keyword>
<evidence type="ECO:0000256" key="5">
    <source>
        <dbReference type="ARBA" id="ARBA00022692"/>
    </source>
</evidence>
<gene>
    <name evidence="11" type="primary">lnt</name>
    <name evidence="11" type="ORF">ALIPUT_02230</name>
</gene>
<dbReference type="InterPro" id="IPR036526">
    <property type="entry name" value="C-N_Hydrolase_sf"/>
</dbReference>
<keyword evidence="8 11" id="KW-0012">Acyltransferase</keyword>
<dbReference type="Gene3D" id="3.60.110.10">
    <property type="entry name" value="Carbon-nitrogen hydrolase"/>
    <property type="match status" value="1"/>
</dbReference>
<dbReference type="SUPFAM" id="SSF56317">
    <property type="entry name" value="Carbon-nitrogen hydrolase"/>
    <property type="match status" value="1"/>
</dbReference>
<comment type="subcellular location">
    <subcellularLocation>
        <location evidence="1">Cell membrane</location>
        <topology evidence="1">Multi-pass membrane protein</topology>
    </subcellularLocation>
</comment>
<evidence type="ECO:0000313" key="11">
    <source>
        <dbReference type="EMBL" id="EDS02700.1"/>
    </source>
</evidence>
<evidence type="ECO:0000259" key="10">
    <source>
        <dbReference type="PROSITE" id="PS50263"/>
    </source>
</evidence>
<feature type="transmembrane region" description="Helical" evidence="9">
    <location>
        <begin position="55"/>
        <end position="75"/>
    </location>
</feature>